<evidence type="ECO:0000256" key="5">
    <source>
        <dbReference type="ARBA" id="ARBA00023273"/>
    </source>
</evidence>
<keyword evidence="4" id="KW-0969">Cilium</keyword>
<dbReference type="InterPro" id="IPR053879">
    <property type="entry name" value="HYDIN_VesB_CFA65-like_Ig"/>
</dbReference>
<reference evidence="8" key="2">
    <citation type="submission" date="2015-02" db="UniProtKB">
        <authorList>
            <consortium name="EnsemblMetazoa"/>
        </authorList>
    </citation>
    <scope>IDENTIFICATION</scope>
</reference>
<evidence type="ECO:0000256" key="3">
    <source>
        <dbReference type="ARBA" id="ARBA00022490"/>
    </source>
</evidence>
<dbReference type="PANTHER" id="PTHR23053:SF0">
    <property type="entry name" value="HYDROCEPHALUS-INDUCING PROTEIN HOMOLOG"/>
    <property type="match status" value="1"/>
</dbReference>
<name>T1J489_STRMM</name>
<comment type="subcellular location">
    <subcellularLocation>
        <location evidence="1">Cell projection</location>
        <location evidence="1">Cilium</location>
    </subcellularLocation>
    <subcellularLocation>
        <location evidence="2">Cytoplasm</location>
    </subcellularLocation>
</comment>
<feature type="region of interest" description="Disordered" evidence="6">
    <location>
        <begin position="1"/>
        <end position="29"/>
    </location>
</feature>
<evidence type="ECO:0000256" key="1">
    <source>
        <dbReference type="ARBA" id="ARBA00004138"/>
    </source>
</evidence>
<accession>T1J489</accession>
<dbReference type="NCBIfam" id="NF012200">
    <property type="entry name" value="choice_anch_D"/>
    <property type="match status" value="1"/>
</dbReference>
<dbReference type="InterPro" id="IPR033305">
    <property type="entry name" value="Hydin-like"/>
</dbReference>
<reference evidence="9" key="1">
    <citation type="submission" date="2011-05" db="EMBL/GenBank/DDBJ databases">
        <authorList>
            <person name="Richards S.R."/>
            <person name="Qu J."/>
            <person name="Jiang H."/>
            <person name="Jhangiani S.N."/>
            <person name="Agravi P."/>
            <person name="Goodspeed R."/>
            <person name="Gross S."/>
            <person name="Mandapat C."/>
            <person name="Jackson L."/>
            <person name="Mathew T."/>
            <person name="Pu L."/>
            <person name="Thornton R."/>
            <person name="Saada N."/>
            <person name="Wilczek-Boney K.B."/>
            <person name="Lee S."/>
            <person name="Kovar C."/>
            <person name="Wu Y."/>
            <person name="Scherer S.E."/>
            <person name="Worley K.C."/>
            <person name="Muzny D.M."/>
            <person name="Gibbs R."/>
        </authorList>
    </citation>
    <scope>NUCLEOTIDE SEQUENCE</scope>
    <source>
        <strain evidence="9">Brora</strain>
    </source>
</reference>
<sequence length="1351" mass="151716">MVSIDEEEEPESTESGFSEKSKEYIDKKRIETEPEPEFEIIPNSEQTLELLVHVQTAYCTFSLDTKTLQFENTYVFDTRTLDVCMENTGTILLEGKWHVKVRIDQKSALEISSQNAYSHEYLCYNEVPISINPEEILIKAGSQQIFQVKFSPVVVETFEGSILAAISNLLPNSKETQLKVVARSLLPFCHFKLEYSDYLTGNRRDKHLRIPPGVVLDDSIKVIEINVSGIGNEITKSLTVVNPTNVDNFYQWHKMESQTDDFTCLSPTGNLHAGVSTQISFKFRSRTIGITESFWKFILPNVNFVVPFLIAGIVREPEVFASCSAITIGPLLKGQSNERNFDLINHDDCRMDFSFVPESCYTSGRQMHLQINPMTGVIPPNSRNHVRVNFKAIAAGHFNFTLFCNLPKRSTPIKINVKVMVYEMKLLVYSTSGSDRVEIQPNKACKMDLGKVNIGEVLSSTIVIVNSGDIGFEYKWSIQLKHNRSSDLTTSISPDVGYVKRNESETCVAYIKPNIECKVEQVDFKLKVLGGPSYTLSISGEGELPGVTFNNSLVDFGFCFSNFSSKEKVISVTNTHRKSLSIQCLYVSTNTLSVRFETCVIAPQESRNIVFVFTPKMVKLYEEKISFLINSHITKTVTVVGEGIEMKVAVANFHDKVIKFGALRIGNMKRKSIMVVNSSKALINRASFQLSLDSTNAQLSDSLTVSGKCAIVLEAMRGQCSVDLIFAPKRRVPNFKVELMFVAENTRLPISVITGSCKALEVSLVDSVIKFGPVVENTTFHWEEFKFFPDFSVSPNSGYIAPDSQVSFTMSFHPTKMSQEIKRDVRALKVKCYLEQGQTLLVSLLGSCIEIPANAKMLTFSTPVRKIDRQEIIIKNDSSEVWKVHPKVNGEFWHLPPVLIIGANENKLFDIVYSPLTMTREHTHQGGVFILLPNGSHLAFNLVGHSLPPTVVAVINRNIQCRVEYVESLTLDNWFPSAHRLLINNFVNHYCESAYYCCSSRFKVKIETEEKLDPSTFVNGTRFIDILGKQKKDYKLRFLAYKEITATIKVTFRSEETGEYEFYDLVYKSYKAGPEETLQLTTTLRSTFQRKIVIKNPLTVSVTFSVMCDHHEIKVPSWFTIAAGSEVGKQSGFMTLEFTPLHLGEEFGWIELNSPDLGSFEYEIVTKCTHVAPEKTVVISTYIGMSCITTVRVPNPFPNQKFELTIKVIDDSDFQVDKPSLMISQGAAEIIFDLSFDPSSIGEIRANVTLTSPTTGDFLIPLLGTGLPPKAQGPIPLKAGFPTYITIRNPFTFNIILENSVDNSQFTIAPYPEELKVMILFDPSTNTVAETMTGKVLFNAIREDTSVNILL</sequence>
<protein>
    <recommendedName>
        <fullName evidence="7">HYDIN/VesB/CFA65-like Ig-like domain-containing protein</fullName>
    </recommendedName>
</protein>
<dbReference type="GO" id="GO:1904158">
    <property type="term" value="P:axonemal central apparatus assembly"/>
    <property type="evidence" value="ECO:0007669"/>
    <property type="project" value="TreeGrafter"/>
</dbReference>
<feature type="compositionally biased region" description="Acidic residues" evidence="6">
    <location>
        <begin position="1"/>
        <end position="12"/>
    </location>
</feature>
<dbReference type="PhylomeDB" id="T1J489"/>
<dbReference type="InterPro" id="IPR013783">
    <property type="entry name" value="Ig-like_fold"/>
</dbReference>
<dbReference type="PANTHER" id="PTHR23053">
    <property type="entry name" value="DLEC1 DELETED IN LUNG AND ESOPHAGEAL CANCER 1"/>
    <property type="match status" value="1"/>
</dbReference>
<keyword evidence="9" id="KW-1185">Reference proteome</keyword>
<dbReference type="EMBL" id="JH431841">
    <property type="status" value="NOT_ANNOTATED_CDS"/>
    <property type="molecule type" value="Genomic_DNA"/>
</dbReference>
<dbReference type="eggNOG" id="ENOG502QQ4F">
    <property type="taxonomic scope" value="Eukaryota"/>
</dbReference>
<feature type="domain" description="HYDIN/VesB/CFA65-like Ig-like" evidence="7">
    <location>
        <begin position="546"/>
        <end position="639"/>
    </location>
</feature>
<dbReference type="Pfam" id="PF22544">
    <property type="entry name" value="HYDIN_VesB_CFA65-like_Ig"/>
    <property type="match status" value="1"/>
</dbReference>
<evidence type="ECO:0000256" key="4">
    <source>
        <dbReference type="ARBA" id="ARBA00023069"/>
    </source>
</evidence>
<keyword evidence="3" id="KW-0963">Cytoplasm</keyword>
<dbReference type="Gene3D" id="2.60.40.10">
    <property type="entry name" value="Immunoglobulins"/>
    <property type="match status" value="6"/>
</dbReference>
<evidence type="ECO:0000256" key="2">
    <source>
        <dbReference type="ARBA" id="ARBA00004496"/>
    </source>
</evidence>
<dbReference type="STRING" id="126957.T1J489"/>
<dbReference type="GO" id="GO:0003341">
    <property type="term" value="P:cilium movement"/>
    <property type="evidence" value="ECO:0007669"/>
    <property type="project" value="TreeGrafter"/>
</dbReference>
<evidence type="ECO:0000256" key="6">
    <source>
        <dbReference type="SAM" id="MobiDB-lite"/>
    </source>
</evidence>
<dbReference type="Proteomes" id="UP000014500">
    <property type="component" value="Unassembled WGS sequence"/>
</dbReference>
<dbReference type="GO" id="GO:0005930">
    <property type="term" value="C:axoneme"/>
    <property type="evidence" value="ECO:0007669"/>
    <property type="project" value="TreeGrafter"/>
</dbReference>
<keyword evidence="5" id="KW-0966">Cell projection</keyword>
<evidence type="ECO:0000259" key="7">
    <source>
        <dbReference type="Pfam" id="PF22544"/>
    </source>
</evidence>
<evidence type="ECO:0000313" key="8">
    <source>
        <dbReference type="EnsemblMetazoa" id="SMAR008420-PA"/>
    </source>
</evidence>
<dbReference type="HOGENOM" id="CLU_007704_0_0_1"/>
<dbReference type="EnsemblMetazoa" id="SMAR008420-RA">
    <property type="protein sequence ID" value="SMAR008420-PA"/>
    <property type="gene ID" value="SMAR008420"/>
</dbReference>
<dbReference type="OMA" id="REPSVYC"/>
<feature type="compositionally biased region" description="Basic and acidic residues" evidence="6">
    <location>
        <begin position="17"/>
        <end position="29"/>
    </location>
</feature>
<evidence type="ECO:0000313" key="9">
    <source>
        <dbReference type="Proteomes" id="UP000014500"/>
    </source>
</evidence>
<organism evidence="8 9">
    <name type="scientific">Strigamia maritima</name>
    <name type="common">European centipede</name>
    <name type="synonym">Geophilus maritimus</name>
    <dbReference type="NCBI Taxonomy" id="126957"/>
    <lineage>
        <taxon>Eukaryota</taxon>
        <taxon>Metazoa</taxon>
        <taxon>Ecdysozoa</taxon>
        <taxon>Arthropoda</taxon>
        <taxon>Myriapoda</taxon>
        <taxon>Chilopoda</taxon>
        <taxon>Pleurostigmophora</taxon>
        <taxon>Geophilomorpha</taxon>
        <taxon>Linotaeniidae</taxon>
        <taxon>Strigamia</taxon>
    </lineage>
</organism>
<proteinExistence type="predicted"/>